<reference evidence="17" key="1">
    <citation type="submission" date="2022-03" db="EMBL/GenBank/DDBJ databases">
        <authorList>
            <person name="Martin C."/>
        </authorList>
    </citation>
    <scope>NUCLEOTIDE SEQUENCE</scope>
</reference>
<dbReference type="Gene3D" id="3.30.40.10">
    <property type="entry name" value="Zinc/RING finger domain, C3HC4 (zinc finger)"/>
    <property type="match status" value="1"/>
</dbReference>
<feature type="compositionally biased region" description="Pro residues" evidence="15">
    <location>
        <begin position="89"/>
        <end position="99"/>
    </location>
</feature>
<keyword evidence="18" id="KW-1185">Reference proteome</keyword>
<organism evidence="17 18">
    <name type="scientific">Owenia fusiformis</name>
    <name type="common">Polychaete worm</name>
    <dbReference type="NCBI Taxonomy" id="6347"/>
    <lineage>
        <taxon>Eukaryota</taxon>
        <taxon>Metazoa</taxon>
        <taxon>Spiralia</taxon>
        <taxon>Lophotrochozoa</taxon>
        <taxon>Annelida</taxon>
        <taxon>Polychaeta</taxon>
        <taxon>Sedentaria</taxon>
        <taxon>Canalipalpata</taxon>
        <taxon>Sabellida</taxon>
        <taxon>Oweniida</taxon>
        <taxon>Oweniidae</taxon>
        <taxon>Owenia</taxon>
    </lineage>
</organism>
<dbReference type="Gene3D" id="6.10.140.2210">
    <property type="match status" value="1"/>
</dbReference>
<comment type="caution">
    <text evidence="17">The sequence shown here is derived from an EMBL/GenBank/DDBJ whole genome shotgun (WGS) entry which is preliminary data.</text>
</comment>
<dbReference type="GO" id="GO:0061630">
    <property type="term" value="F:ubiquitin protein ligase activity"/>
    <property type="evidence" value="ECO:0007669"/>
    <property type="project" value="UniProtKB-EC"/>
</dbReference>
<evidence type="ECO:0000256" key="6">
    <source>
        <dbReference type="ARBA" id="ARBA00022679"/>
    </source>
</evidence>
<feature type="compositionally biased region" description="Basic residues" evidence="15">
    <location>
        <begin position="32"/>
        <end position="54"/>
    </location>
</feature>
<gene>
    <name evidence="17" type="ORF">OFUS_LOCUS26729</name>
</gene>
<feature type="domain" description="RING-type" evidence="16">
    <location>
        <begin position="128"/>
        <end position="164"/>
    </location>
</feature>
<keyword evidence="11" id="KW-0539">Nucleus</keyword>
<comment type="subcellular location">
    <subcellularLocation>
        <location evidence="2">Nucleus</location>
    </subcellularLocation>
</comment>
<evidence type="ECO:0000256" key="8">
    <source>
        <dbReference type="ARBA" id="ARBA00022771"/>
    </source>
</evidence>
<evidence type="ECO:0000256" key="2">
    <source>
        <dbReference type="ARBA" id="ARBA00004123"/>
    </source>
</evidence>
<proteinExistence type="inferred from homology"/>
<evidence type="ECO:0000256" key="14">
    <source>
        <dbReference type="PROSITE-ProRule" id="PRU00175"/>
    </source>
</evidence>
<evidence type="ECO:0000256" key="4">
    <source>
        <dbReference type="ARBA" id="ARBA00012483"/>
    </source>
</evidence>
<dbReference type="GO" id="GO:0030155">
    <property type="term" value="P:regulation of cell adhesion"/>
    <property type="evidence" value="ECO:0007669"/>
    <property type="project" value="TreeGrafter"/>
</dbReference>
<dbReference type="GO" id="GO:0016567">
    <property type="term" value="P:protein ubiquitination"/>
    <property type="evidence" value="ECO:0007669"/>
    <property type="project" value="InterPro"/>
</dbReference>
<evidence type="ECO:0000256" key="15">
    <source>
        <dbReference type="SAM" id="MobiDB-lite"/>
    </source>
</evidence>
<evidence type="ECO:0000259" key="16">
    <source>
        <dbReference type="PROSITE" id="PS50089"/>
    </source>
</evidence>
<dbReference type="EMBL" id="CAIIXF020000257">
    <property type="protein sequence ID" value="CAH1803109.1"/>
    <property type="molecule type" value="Genomic_DNA"/>
</dbReference>
<dbReference type="EC" id="2.3.2.27" evidence="4"/>
<evidence type="ECO:0000256" key="13">
    <source>
        <dbReference type="ARBA" id="ARBA00041081"/>
    </source>
</evidence>
<feature type="compositionally biased region" description="Low complexity" evidence="15">
    <location>
        <begin position="296"/>
        <end position="314"/>
    </location>
</feature>
<feature type="compositionally biased region" description="Polar residues" evidence="15">
    <location>
        <begin position="358"/>
        <end position="368"/>
    </location>
</feature>
<dbReference type="InterPro" id="IPR001841">
    <property type="entry name" value="Znf_RING"/>
</dbReference>
<dbReference type="InterPro" id="IPR040383">
    <property type="entry name" value="HAKAI/CBLL2"/>
</dbReference>
<dbReference type="GO" id="GO:0005634">
    <property type="term" value="C:nucleus"/>
    <property type="evidence" value="ECO:0007669"/>
    <property type="project" value="UniProtKB-SubCell"/>
</dbReference>
<feature type="compositionally biased region" description="Acidic residues" evidence="15">
    <location>
        <begin position="1"/>
        <end position="14"/>
    </location>
</feature>
<dbReference type="AlphaFoldDB" id="A0A8S4QBS7"/>
<protein>
    <recommendedName>
        <fullName evidence="13">E3 ubiquitin-protein ligase Hakai</fullName>
        <ecNumber evidence="4">2.3.2.27</ecNumber>
    </recommendedName>
</protein>
<accession>A0A8S4QBS7</accession>
<keyword evidence="8 14" id="KW-0863">Zinc-finger</keyword>
<evidence type="ECO:0000256" key="3">
    <source>
        <dbReference type="ARBA" id="ARBA00004906"/>
    </source>
</evidence>
<evidence type="ECO:0000256" key="7">
    <source>
        <dbReference type="ARBA" id="ARBA00022723"/>
    </source>
</evidence>
<feature type="compositionally biased region" description="Polar residues" evidence="15">
    <location>
        <begin position="391"/>
        <end position="414"/>
    </location>
</feature>
<sequence>MENEELELGLDSESDGTSRQGNVRKDISLKLKSGRGRGRGRKAGRGRGRGRKAAHVVEKEESMDDEPERPSMAVQERRGSGVSEDEVPEPPPPLNPPSEPIHHGSKLQWDHKVNLIGEKVVDPLIHCCEYCQLPILIYGRMIPCKHVFCFDCAKQTEKNCRRCNDPVQRIEQSALGTVFICTHGGSKHGSSGCRRTYLSHRDLQAHYAHRHGEEVGKPSSQLASKPMFHLPHAQPQQQQQVHQQPHQQQQQQQQAHLAPAPRRQDPLSGYLNHTQSLPPTQAPPPGHMHQQAPGGHVQHVQAPQQHVPSQQQHVAPPPQQMLPQQPHSGNHAPVASRGPPGSNPDYHSISTIPVMASGSRSNLISIQIQDGGKRQQEYPKGPIPGGPGASYAQTGTHYPPSTYSGGTYQNSAPQGRTGGSSARFPGQYESSRPMSPHFASASSRGPWQDSQPRGPPPSGPRPGAAGMGPPPSRGPSDRYPSY</sequence>
<dbReference type="CDD" id="cd16508">
    <property type="entry name" value="RING-HC_HAKAI-like"/>
    <property type="match status" value="1"/>
</dbReference>
<dbReference type="InterPro" id="IPR041042">
    <property type="entry name" value="Znf_Hakai"/>
</dbReference>
<keyword evidence="7" id="KW-0479">Metal-binding</keyword>
<dbReference type="InterPro" id="IPR013083">
    <property type="entry name" value="Znf_RING/FYVE/PHD"/>
</dbReference>
<dbReference type="Proteomes" id="UP000749559">
    <property type="component" value="Unassembled WGS sequence"/>
</dbReference>
<dbReference type="PROSITE" id="PS50089">
    <property type="entry name" value="ZF_RING_2"/>
    <property type="match status" value="1"/>
</dbReference>
<dbReference type="PANTHER" id="PTHR13480">
    <property type="entry name" value="E3 UBIQUITIN-PROTEIN LIGASE HAKAI-RELATED"/>
    <property type="match status" value="1"/>
</dbReference>
<evidence type="ECO:0000256" key="1">
    <source>
        <dbReference type="ARBA" id="ARBA00000900"/>
    </source>
</evidence>
<dbReference type="InterPro" id="IPR040380">
    <property type="entry name" value="HAKAI-like_RING-HC"/>
</dbReference>
<dbReference type="InterPro" id="IPR017907">
    <property type="entry name" value="Znf_RING_CS"/>
</dbReference>
<evidence type="ECO:0000256" key="9">
    <source>
        <dbReference type="ARBA" id="ARBA00022786"/>
    </source>
</evidence>
<feature type="compositionally biased region" description="Low complexity" evidence="15">
    <location>
        <begin position="232"/>
        <end position="261"/>
    </location>
</feature>
<comment type="pathway">
    <text evidence="3">Protein modification; protein ubiquitination.</text>
</comment>
<evidence type="ECO:0000256" key="10">
    <source>
        <dbReference type="ARBA" id="ARBA00022833"/>
    </source>
</evidence>
<dbReference type="OrthoDB" id="547746at2759"/>
<feature type="region of interest" description="Disordered" evidence="15">
    <location>
        <begin position="232"/>
        <end position="482"/>
    </location>
</feature>
<feature type="region of interest" description="Disordered" evidence="15">
    <location>
        <begin position="1"/>
        <end position="104"/>
    </location>
</feature>
<evidence type="ECO:0000313" key="17">
    <source>
        <dbReference type="EMBL" id="CAH1803109.1"/>
    </source>
</evidence>
<dbReference type="GO" id="GO:0008270">
    <property type="term" value="F:zinc ion binding"/>
    <property type="evidence" value="ECO:0007669"/>
    <property type="project" value="UniProtKB-KW"/>
</dbReference>
<keyword evidence="6" id="KW-0808">Transferase</keyword>
<dbReference type="Pfam" id="PF18408">
    <property type="entry name" value="zf_Hakai"/>
    <property type="match status" value="1"/>
</dbReference>
<evidence type="ECO:0000313" key="18">
    <source>
        <dbReference type="Proteomes" id="UP000749559"/>
    </source>
</evidence>
<keyword evidence="10" id="KW-0862">Zinc</keyword>
<evidence type="ECO:0000256" key="11">
    <source>
        <dbReference type="ARBA" id="ARBA00023242"/>
    </source>
</evidence>
<keyword evidence="9" id="KW-0833">Ubl conjugation pathway</keyword>
<comment type="similarity">
    <text evidence="12">Belongs to the Hakai family.</text>
</comment>
<evidence type="ECO:0000256" key="12">
    <source>
        <dbReference type="ARBA" id="ARBA00038499"/>
    </source>
</evidence>
<evidence type="ECO:0000256" key="5">
    <source>
        <dbReference type="ARBA" id="ARBA00022473"/>
    </source>
</evidence>
<comment type="catalytic activity">
    <reaction evidence="1">
        <text>S-ubiquitinyl-[E2 ubiquitin-conjugating enzyme]-L-cysteine + [acceptor protein]-L-lysine = [E2 ubiquitin-conjugating enzyme]-L-cysteine + N(6)-ubiquitinyl-[acceptor protein]-L-lysine.</text>
        <dbReference type="EC" id="2.3.2.27"/>
    </reaction>
</comment>
<dbReference type="PROSITE" id="PS00518">
    <property type="entry name" value="ZF_RING_1"/>
    <property type="match status" value="1"/>
</dbReference>
<feature type="compositionally biased region" description="Polar residues" evidence="15">
    <location>
        <begin position="440"/>
        <end position="451"/>
    </location>
</feature>
<name>A0A8S4QBS7_OWEFU</name>
<keyword evidence="5" id="KW-0217">Developmental protein</keyword>
<dbReference type="PANTHER" id="PTHR13480:SF0">
    <property type="entry name" value="E3 UBIQUITIN-PROTEIN LIGASE HAKAI"/>
    <property type="match status" value="1"/>
</dbReference>